<dbReference type="OrthoDB" id="370002at2"/>
<organism evidence="2 3">
    <name type="scientific">Sediminispirochaeta smaragdinae (strain DSM 11293 / JCM 15392 / SEBR 4228)</name>
    <name type="common">Spirochaeta smaragdinae</name>
    <dbReference type="NCBI Taxonomy" id="573413"/>
    <lineage>
        <taxon>Bacteria</taxon>
        <taxon>Pseudomonadati</taxon>
        <taxon>Spirochaetota</taxon>
        <taxon>Spirochaetia</taxon>
        <taxon>Spirochaetales</taxon>
        <taxon>Spirochaetaceae</taxon>
        <taxon>Sediminispirochaeta</taxon>
    </lineage>
</organism>
<accession>E1RA30</accession>
<dbReference type="STRING" id="573413.Spirs_4276"/>
<protein>
    <submittedName>
        <fullName evidence="2">DNA polymerase beta domain protein region</fullName>
    </submittedName>
</protein>
<dbReference type="InterPro" id="IPR043519">
    <property type="entry name" value="NT_sf"/>
</dbReference>
<dbReference type="CDD" id="cd05403">
    <property type="entry name" value="NT_KNTase_like"/>
    <property type="match status" value="1"/>
</dbReference>
<evidence type="ECO:0000259" key="1">
    <source>
        <dbReference type="Pfam" id="PF18765"/>
    </source>
</evidence>
<dbReference type="HOGENOM" id="CLU_130257_1_0_12"/>
<dbReference type="EMBL" id="CP002116">
    <property type="protein sequence ID" value="ADK83349.1"/>
    <property type="molecule type" value="Genomic_DNA"/>
</dbReference>
<dbReference type="SUPFAM" id="SSF81301">
    <property type="entry name" value="Nucleotidyltransferase"/>
    <property type="match status" value="1"/>
</dbReference>
<feature type="domain" description="Polymerase beta nucleotidyltransferase" evidence="1">
    <location>
        <begin position="15"/>
        <end position="102"/>
    </location>
</feature>
<dbReference type="KEGG" id="ssm:Spirs_4276"/>
<name>E1RA30_SEDSS</name>
<dbReference type="InterPro" id="IPR041633">
    <property type="entry name" value="Polbeta"/>
</dbReference>
<gene>
    <name evidence="2" type="ordered locus">Spirs_4276</name>
</gene>
<proteinExistence type="predicted"/>
<sequence>MNGALGHRISAAVERCFAEDDRLLAVYLLGSAVRDELRRESDIDLALMPKPGTSIPAIERFNVAGCLSAQLGRQVDLGELGSHNLVYAREAILTGERIYLRDAFAADLRAATLLGMYFRFNEEREEVLDAYRAG</sequence>
<keyword evidence="3" id="KW-1185">Reference proteome</keyword>
<dbReference type="Proteomes" id="UP000002318">
    <property type="component" value="Chromosome"/>
</dbReference>
<dbReference type="NCBIfam" id="NF047752">
    <property type="entry name" value="MntA_antitoxin"/>
    <property type="match status" value="1"/>
</dbReference>
<evidence type="ECO:0000313" key="2">
    <source>
        <dbReference type="EMBL" id="ADK83349.1"/>
    </source>
</evidence>
<dbReference type="eggNOG" id="COG1669">
    <property type="taxonomic scope" value="Bacteria"/>
</dbReference>
<dbReference type="AlphaFoldDB" id="E1RA30"/>
<dbReference type="Pfam" id="PF18765">
    <property type="entry name" value="Polbeta"/>
    <property type="match status" value="1"/>
</dbReference>
<reference evidence="2 3" key="1">
    <citation type="journal article" date="2010" name="Stand. Genomic Sci.">
        <title>Complete genome sequence of Spirochaeta smaragdinae type strain (SEBR 4228).</title>
        <authorList>
            <person name="Mavromatis K."/>
            <person name="Yasawong M."/>
            <person name="Chertkov O."/>
            <person name="Lapidus A."/>
            <person name="Lucas S."/>
            <person name="Nolan M."/>
            <person name="Del Rio T.G."/>
            <person name="Tice H."/>
            <person name="Cheng J.F."/>
            <person name="Pitluck S."/>
            <person name="Liolios K."/>
            <person name="Ivanova N."/>
            <person name="Tapia R."/>
            <person name="Han C."/>
            <person name="Bruce D."/>
            <person name="Goodwin L."/>
            <person name="Pati A."/>
            <person name="Chen A."/>
            <person name="Palaniappan K."/>
            <person name="Land M."/>
            <person name="Hauser L."/>
            <person name="Chang Y.J."/>
            <person name="Jeffries C.D."/>
            <person name="Detter J.C."/>
            <person name="Rohde M."/>
            <person name="Brambilla E."/>
            <person name="Spring S."/>
            <person name="Goker M."/>
            <person name="Sikorski J."/>
            <person name="Woyke T."/>
            <person name="Bristow J."/>
            <person name="Eisen J.A."/>
            <person name="Markowitz V."/>
            <person name="Hugenholtz P."/>
            <person name="Klenk H.P."/>
            <person name="Kyrpides N.C."/>
        </authorList>
    </citation>
    <scope>NUCLEOTIDE SEQUENCE [LARGE SCALE GENOMIC DNA]</scope>
    <source>
        <strain evidence="3">DSM 11293 / JCM 15392 / SEBR 4228</strain>
    </source>
</reference>
<dbReference type="RefSeq" id="WP_013256805.1">
    <property type="nucleotide sequence ID" value="NC_014364.1"/>
</dbReference>
<evidence type="ECO:0000313" key="3">
    <source>
        <dbReference type="Proteomes" id="UP000002318"/>
    </source>
</evidence>
<dbReference type="Gene3D" id="3.30.460.10">
    <property type="entry name" value="Beta Polymerase, domain 2"/>
    <property type="match status" value="1"/>
</dbReference>